<evidence type="ECO:0000313" key="2">
    <source>
        <dbReference type="Proteomes" id="UP000001930"/>
    </source>
</evidence>
<accession>Q2T6E9</accession>
<proteinExistence type="predicted"/>
<keyword evidence="2" id="KW-1185">Reference proteome</keyword>
<reference evidence="1 2" key="1">
    <citation type="journal article" date="2005" name="BMC Genomics">
        <title>Bacterial genome adaptation to niches: divergence of the potential virulence genes in three Burkholderia species of different survival strategies.</title>
        <authorList>
            <person name="Kim H.S."/>
            <person name="Schell M.A."/>
            <person name="Yu Y."/>
            <person name="Ulrich R.L."/>
            <person name="Sarria S.H."/>
            <person name="Nierman W.C."/>
            <person name="DeShazer D."/>
        </authorList>
    </citation>
    <scope>NUCLEOTIDE SEQUENCE [LARGE SCALE GENOMIC DNA]</scope>
    <source>
        <strain evidence="2">ATCC 700388 / DSM 13276 / CCUG 48851 / CIP 106301 / E264</strain>
    </source>
</reference>
<dbReference type="InterPro" id="IPR032495">
    <property type="entry name" value="Phage_TTP_11"/>
</dbReference>
<gene>
    <name evidence="1" type="ordered locus">BTH_II1053</name>
</gene>
<name>Q2T6E9_BURTA</name>
<dbReference type="KEGG" id="bte:BTH_II1053"/>
<dbReference type="Pfam" id="PF16460">
    <property type="entry name" value="Phage_TTP_11"/>
    <property type="match status" value="1"/>
</dbReference>
<protein>
    <submittedName>
        <fullName evidence="1">Gp11</fullName>
    </submittedName>
</protein>
<organism evidence="1 2">
    <name type="scientific">Burkholderia thailandensis (strain ATCC 700388 / DSM 13276 / CCUG 48851 / CIP 106301 / E264)</name>
    <dbReference type="NCBI Taxonomy" id="271848"/>
    <lineage>
        <taxon>Bacteria</taxon>
        <taxon>Pseudomonadati</taxon>
        <taxon>Pseudomonadota</taxon>
        <taxon>Betaproteobacteria</taxon>
        <taxon>Burkholderiales</taxon>
        <taxon>Burkholderiaceae</taxon>
        <taxon>Burkholderia</taxon>
        <taxon>pseudomallei group</taxon>
    </lineage>
</organism>
<dbReference type="AlphaFoldDB" id="Q2T6E9"/>
<dbReference type="Proteomes" id="UP000001930">
    <property type="component" value="Chromosome II"/>
</dbReference>
<dbReference type="Gene3D" id="4.10.410.40">
    <property type="match status" value="1"/>
</dbReference>
<dbReference type="EMBL" id="CP000085">
    <property type="protein sequence ID" value="ABC36049.1"/>
    <property type="molecule type" value="Genomic_DNA"/>
</dbReference>
<dbReference type="HOGENOM" id="CLU_144483_1_0_4"/>
<sequence length="174" mass="18876">MTCATTIHLARRARAIFHLRGYMAAEKSKRTKAQGTKVEVSKVASTDLDAADLVFVDLSTTGKQIQWQGGQSEEIDATTFASDEKESELGLPDPGEFSVDGNYQSNDEGQNILRAARATGEKHVFRVTFADKSQFLFAGMVRQYTWAASVNGLISTTYSVRVSGSPKIVPPPAA</sequence>
<evidence type="ECO:0000313" key="1">
    <source>
        <dbReference type="EMBL" id="ABC36049.1"/>
    </source>
</evidence>